<dbReference type="Proteomes" id="UP000423227">
    <property type="component" value="Chromosome"/>
</dbReference>
<proteinExistence type="predicted"/>
<dbReference type="RefSeq" id="YP_009877519.1">
    <property type="nucleotide sequence ID" value="NC_049393.1"/>
</dbReference>
<dbReference type="KEGG" id="vg:55806711"/>
<dbReference type="EMBL" id="LR597638">
    <property type="protein sequence ID" value="VUF53770.1"/>
    <property type="molecule type" value="Genomic_DNA"/>
</dbReference>
<reference evidence="2" key="1">
    <citation type="submission" date="2019-06" db="EMBL/GenBank/DDBJ databases">
        <authorList>
            <person name="Petit M.-A."/>
            <person name="Lossouarn J."/>
        </authorList>
    </citation>
    <scope>NUCLEOTIDE SEQUENCE [LARGE SCALE GENOMIC DNA]</scope>
</reference>
<name>A0A653FVN1_9CAUD</name>
<protein>
    <submittedName>
        <fullName evidence="1">Cox transcriptional regulator</fullName>
    </submittedName>
</protein>
<sequence length="73" mass="8076">MTTNISINLPVPSISKDKYIELTGLPEDTVDAMLKDGRLPRHRLRKDMGREKVMINIAALTIDALAGCNIVLN</sequence>
<dbReference type="Gene3D" id="6.10.200.10">
    <property type="entry name" value="Regulatory phage protein Cox"/>
    <property type="match status" value="1"/>
</dbReference>
<dbReference type="GeneID" id="55806711"/>
<organism evidence="1 2">
    <name type="scientific">Escherichia phage ESSI2_ev040</name>
    <dbReference type="NCBI Taxonomy" id="2695849"/>
    <lineage>
        <taxon>Viruses</taxon>
        <taxon>Duplodnaviria</taxon>
        <taxon>Heunggongvirae</taxon>
        <taxon>Uroviricota</taxon>
        <taxon>Caudoviricetes</taxon>
        <taxon>Peduoviridae</taxon>
        <taxon>Quadragintavirus</taxon>
        <taxon>Quadragintavirus ev040</taxon>
    </lineage>
</organism>
<accession>A0A653FVN1</accession>
<keyword evidence="2" id="KW-1185">Reference proteome</keyword>
<dbReference type="InterPro" id="IPR038147">
    <property type="entry name" value="Cox_sf"/>
</dbReference>
<evidence type="ECO:0000313" key="1">
    <source>
        <dbReference type="EMBL" id="VUF53770.1"/>
    </source>
</evidence>
<evidence type="ECO:0000313" key="2">
    <source>
        <dbReference type="Proteomes" id="UP000423227"/>
    </source>
</evidence>